<gene>
    <name evidence="7" type="ORF">TBH_C1493</name>
</gene>
<keyword evidence="2" id="KW-0479">Metal-binding</keyword>
<dbReference type="OrthoDB" id="9764016at2"/>
<dbReference type="Proteomes" id="UP000031631">
    <property type="component" value="Chromosome"/>
</dbReference>
<evidence type="ECO:0000256" key="5">
    <source>
        <dbReference type="ARBA" id="ARBA00023004"/>
    </source>
</evidence>
<dbReference type="Pfam" id="PF20514">
    <property type="entry name" value="WHD_ROXA"/>
    <property type="match status" value="1"/>
</dbReference>
<sequence length="395" mass="45362">MGISTARQVPMQLQLPSSISIQDFLDDYWQKQPLLMRRAVPDHDFNLSPEELAGLSCEEDVESRMVLRHGEKDWELRHGPFDEALFSGLPEQDWTLLVQDVDKYLPEAAALLRAFHFIPSWRFDDVMVSYAVPGGSVGPHTDTYDVFLIQARGRRRWQIGNRVKNPGLLPDLPIRVLADFEPEDEWLLEPGDVLYLPPGIAHWGIGEDGDCMTWSVGLRAPSVPEMLGSFTQYLLDHVPEEVHFTDPALSPQESPSRIRPEALTVTHRQLDAWLLDNDLRQRWFGCFSTEVKEHLFIEPREDTVEPTQLTALFSGQTWQRHPFSRWAWSERTGGQGLYLFVCGEVFELPGNCREKIRLLCDAEQLDETLLQHDSPELLTVLTRLINENWLEPADE</sequence>
<dbReference type="AlphaFoldDB" id="A0A7U6GIV8"/>
<dbReference type="PANTHER" id="PTHR13096">
    <property type="entry name" value="MINA53 MYC INDUCED NUCLEAR ANTIGEN"/>
    <property type="match status" value="1"/>
</dbReference>
<dbReference type="Gene3D" id="2.60.120.650">
    <property type="entry name" value="Cupin"/>
    <property type="match status" value="1"/>
</dbReference>
<keyword evidence="5" id="KW-0408">Iron</keyword>
<dbReference type="KEGG" id="tbn:TBH_C1493"/>
<dbReference type="RefSeq" id="WP_052469985.1">
    <property type="nucleotide sequence ID" value="NZ_AP012273.1"/>
</dbReference>
<comment type="cofactor">
    <cofactor evidence="1">
        <name>Fe(2+)</name>
        <dbReference type="ChEBI" id="CHEBI:29033"/>
    </cofactor>
</comment>
<evidence type="ECO:0000256" key="1">
    <source>
        <dbReference type="ARBA" id="ARBA00001954"/>
    </source>
</evidence>
<evidence type="ECO:0000313" key="8">
    <source>
        <dbReference type="Proteomes" id="UP000031631"/>
    </source>
</evidence>
<dbReference type="Gene3D" id="3.40.366.30">
    <property type="entry name" value="50S ribosomal protein L16 arginine hydroxylase, Chain A, Domain 2"/>
    <property type="match status" value="1"/>
</dbReference>
<dbReference type="GO" id="GO:0016706">
    <property type="term" value="F:2-oxoglutarate-dependent dioxygenase activity"/>
    <property type="evidence" value="ECO:0007669"/>
    <property type="project" value="TreeGrafter"/>
</dbReference>
<dbReference type="InterPro" id="IPR003347">
    <property type="entry name" value="JmjC_dom"/>
</dbReference>
<dbReference type="GO" id="GO:0046872">
    <property type="term" value="F:metal ion binding"/>
    <property type="evidence" value="ECO:0007669"/>
    <property type="project" value="UniProtKB-KW"/>
</dbReference>
<dbReference type="EMBL" id="AP012273">
    <property type="protein sequence ID" value="BAO44412.1"/>
    <property type="molecule type" value="Genomic_DNA"/>
</dbReference>
<accession>A0A7U6GIV8</accession>
<keyword evidence="3" id="KW-0223">Dioxygenase</keyword>
<evidence type="ECO:0000256" key="3">
    <source>
        <dbReference type="ARBA" id="ARBA00022964"/>
    </source>
</evidence>
<dbReference type="Pfam" id="PF08007">
    <property type="entry name" value="JmjC_2"/>
    <property type="match status" value="1"/>
</dbReference>
<protein>
    <recommendedName>
        <fullName evidence="6">JmjC domain-containing protein</fullName>
    </recommendedName>
</protein>
<proteinExistence type="predicted"/>
<evidence type="ECO:0000259" key="6">
    <source>
        <dbReference type="PROSITE" id="PS51184"/>
    </source>
</evidence>
<dbReference type="SUPFAM" id="SSF51197">
    <property type="entry name" value="Clavaminate synthase-like"/>
    <property type="match status" value="1"/>
</dbReference>
<evidence type="ECO:0000256" key="2">
    <source>
        <dbReference type="ARBA" id="ARBA00022723"/>
    </source>
</evidence>
<keyword evidence="4" id="KW-0560">Oxidoreductase</keyword>
<name>A0A7U6GIV8_9GAMM</name>
<dbReference type="InterPro" id="IPR046799">
    <property type="entry name" value="ROXA-like_wH"/>
</dbReference>
<feature type="domain" description="JmjC" evidence="6">
    <location>
        <begin position="107"/>
        <end position="235"/>
    </location>
</feature>
<organism evidence="7 8">
    <name type="scientific">Thiolapillus brandeum</name>
    <dbReference type="NCBI Taxonomy" id="1076588"/>
    <lineage>
        <taxon>Bacteria</taxon>
        <taxon>Pseudomonadati</taxon>
        <taxon>Pseudomonadota</taxon>
        <taxon>Gammaproteobacteria</taxon>
        <taxon>Chromatiales</taxon>
        <taxon>Sedimenticolaceae</taxon>
        <taxon>Thiolapillus</taxon>
    </lineage>
</organism>
<evidence type="ECO:0000313" key="7">
    <source>
        <dbReference type="EMBL" id="BAO44412.1"/>
    </source>
</evidence>
<dbReference type="PANTHER" id="PTHR13096:SF8">
    <property type="entry name" value="RIBOSOMAL OXYGENASE 1"/>
    <property type="match status" value="1"/>
</dbReference>
<reference evidence="7 8" key="1">
    <citation type="journal article" date="2014" name="PLoS ONE">
        <title>Physiological and genomic features of a novel sulfur-oxidizing gammaproteobacterium belonging to a previously uncultivated symbiotic lineage isolated from a hydrothermal vent.</title>
        <authorList>
            <person name="Nunoura T."/>
            <person name="Takaki Y."/>
            <person name="Kazama H."/>
            <person name="Kakuta J."/>
            <person name="Shimamura S."/>
            <person name="Makita H."/>
            <person name="Hirai M."/>
            <person name="Miyazaki M."/>
            <person name="Takai K."/>
        </authorList>
    </citation>
    <scope>NUCLEOTIDE SEQUENCE [LARGE SCALE GENOMIC DNA]</scope>
    <source>
        <strain evidence="7 8">Hiromi1</strain>
    </source>
</reference>
<evidence type="ECO:0000256" key="4">
    <source>
        <dbReference type="ARBA" id="ARBA00023002"/>
    </source>
</evidence>
<keyword evidence="8" id="KW-1185">Reference proteome</keyword>
<dbReference type="InterPro" id="IPR039994">
    <property type="entry name" value="NO66-like"/>
</dbReference>
<dbReference type="PROSITE" id="PS51184">
    <property type="entry name" value="JMJC"/>
    <property type="match status" value="1"/>
</dbReference>